<reference evidence="2 3" key="1">
    <citation type="submission" date="2021-03" db="EMBL/GenBank/DDBJ databases">
        <title>Genomic Encyclopedia of Type Strains, Phase IV (KMG-IV): sequencing the most valuable type-strain genomes for metagenomic binning, comparative biology and taxonomic classification.</title>
        <authorList>
            <person name="Goeker M."/>
        </authorList>
    </citation>
    <scope>NUCLEOTIDE SEQUENCE [LARGE SCALE GENOMIC DNA]</scope>
    <source>
        <strain evidence="2 3">DSM 13372</strain>
    </source>
</reference>
<dbReference type="Proteomes" id="UP000730739">
    <property type="component" value="Unassembled WGS sequence"/>
</dbReference>
<evidence type="ECO:0000259" key="1">
    <source>
        <dbReference type="Pfam" id="PF03992"/>
    </source>
</evidence>
<dbReference type="Gene3D" id="3.30.70.100">
    <property type="match status" value="1"/>
</dbReference>
<gene>
    <name evidence="2" type="ORF">J2Z31_002455</name>
</gene>
<sequence length="116" mass="13034">MSGIEQPVLQPLYRVNKFAVPPDARDEFLDLVAKTFAVVRGQDGYVRDWILEQNSGPGVFNFVTMIEFASEEVAPRVAAALARLDGELRLDREAMMGRLNIRTDFGSYKRLDSLLA</sequence>
<evidence type="ECO:0000313" key="2">
    <source>
        <dbReference type="EMBL" id="MBP2235963.1"/>
    </source>
</evidence>
<dbReference type="RefSeq" id="WP_209602118.1">
    <property type="nucleotide sequence ID" value="NZ_JAGILA010000002.1"/>
</dbReference>
<dbReference type="Pfam" id="PF03992">
    <property type="entry name" value="ABM"/>
    <property type="match status" value="1"/>
</dbReference>
<accession>A0ABS4QZA2</accession>
<dbReference type="InterPro" id="IPR007138">
    <property type="entry name" value="ABM_dom"/>
</dbReference>
<proteinExistence type="predicted"/>
<dbReference type="SUPFAM" id="SSF54909">
    <property type="entry name" value="Dimeric alpha+beta barrel"/>
    <property type="match status" value="1"/>
</dbReference>
<protein>
    <recommendedName>
        <fullName evidence="1">ABM domain-containing protein</fullName>
    </recommendedName>
</protein>
<evidence type="ECO:0000313" key="3">
    <source>
        <dbReference type="Proteomes" id="UP000730739"/>
    </source>
</evidence>
<comment type="caution">
    <text evidence="2">The sequence shown here is derived from an EMBL/GenBank/DDBJ whole genome shotgun (WGS) entry which is preliminary data.</text>
</comment>
<name>A0ABS4QZA2_9HYPH</name>
<keyword evidence="3" id="KW-1185">Reference proteome</keyword>
<organism evidence="2 3">
    <name type="scientific">Sinorhizobium kostiense</name>
    <dbReference type="NCBI Taxonomy" id="76747"/>
    <lineage>
        <taxon>Bacteria</taxon>
        <taxon>Pseudomonadati</taxon>
        <taxon>Pseudomonadota</taxon>
        <taxon>Alphaproteobacteria</taxon>
        <taxon>Hyphomicrobiales</taxon>
        <taxon>Rhizobiaceae</taxon>
        <taxon>Sinorhizobium/Ensifer group</taxon>
        <taxon>Sinorhizobium</taxon>
    </lineage>
</organism>
<dbReference type="InterPro" id="IPR011008">
    <property type="entry name" value="Dimeric_a/b-barrel"/>
</dbReference>
<feature type="domain" description="ABM" evidence="1">
    <location>
        <begin position="12"/>
        <end position="64"/>
    </location>
</feature>
<dbReference type="EMBL" id="JAGILA010000002">
    <property type="protein sequence ID" value="MBP2235963.1"/>
    <property type="molecule type" value="Genomic_DNA"/>
</dbReference>